<protein>
    <submittedName>
        <fullName evidence="1">LPXTG-motif protein cell wall anchor domain protein</fullName>
    </submittedName>
</protein>
<proteinExistence type="predicted"/>
<reference evidence="1" key="1">
    <citation type="journal article" date="2013" name="Environ. Microbiol.">
        <title>Microbiota from the distal guts of lean and obese adolescents exhibit partial functional redundancy besides clear differences in community structure.</title>
        <authorList>
            <person name="Ferrer M."/>
            <person name="Ruiz A."/>
            <person name="Lanza F."/>
            <person name="Haange S.B."/>
            <person name="Oberbach A."/>
            <person name="Till H."/>
            <person name="Bargiela R."/>
            <person name="Campoy C."/>
            <person name="Segura M.T."/>
            <person name="Richter M."/>
            <person name="von Bergen M."/>
            <person name="Seifert J."/>
            <person name="Suarez A."/>
        </authorList>
    </citation>
    <scope>NUCLEOTIDE SEQUENCE</scope>
</reference>
<dbReference type="EMBL" id="AJWY01001621">
    <property type="protein sequence ID" value="EKC79528.1"/>
    <property type="molecule type" value="Genomic_DNA"/>
</dbReference>
<evidence type="ECO:0000313" key="1">
    <source>
        <dbReference type="EMBL" id="EKC79528.1"/>
    </source>
</evidence>
<dbReference type="AlphaFoldDB" id="K1UBH8"/>
<feature type="non-terminal residue" evidence="1">
    <location>
        <position position="94"/>
    </location>
</feature>
<comment type="caution">
    <text evidence="1">The sequence shown here is derived from an EMBL/GenBank/DDBJ whole genome shotgun (WGS) entry which is preliminary data.</text>
</comment>
<name>K1UBH8_9ZZZZ</name>
<sequence length="94" mass="9922">MTVRGGVYKNGGYCQTALLGSRAGALVSGITGDTYTTDAAGNITVYLDSTQFWSAEKGESNTTALSALDQLEYILEISAIDGDKYYPLLLTVNG</sequence>
<gene>
    <name evidence="1" type="ORF">LEA_02344</name>
</gene>
<accession>K1UBH8</accession>
<organism evidence="1">
    <name type="scientific">human gut metagenome</name>
    <dbReference type="NCBI Taxonomy" id="408170"/>
    <lineage>
        <taxon>unclassified sequences</taxon>
        <taxon>metagenomes</taxon>
        <taxon>organismal metagenomes</taxon>
    </lineage>
</organism>